<evidence type="ECO:0000256" key="4">
    <source>
        <dbReference type="ARBA" id="ARBA00022679"/>
    </source>
</evidence>
<dbReference type="PANTHER" id="PTHR19278:SF9">
    <property type="entry name" value="URIDINE 5'-MONOPHOSPHATE SYNTHASE"/>
    <property type="match status" value="1"/>
</dbReference>
<dbReference type="GO" id="GO:0000287">
    <property type="term" value="F:magnesium ion binding"/>
    <property type="evidence" value="ECO:0007669"/>
    <property type="project" value="UniProtKB-UniRule"/>
</dbReference>
<dbReference type="Pfam" id="PF00156">
    <property type="entry name" value="Pribosyltran"/>
    <property type="match status" value="1"/>
</dbReference>
<dbReference type="SUPFAM" id="SSF53271">
    <property type="entry name" value="PRTase-like"/>
    <property type="match status" value="1"/>
</dbReference>
<keyword evidence="3 6" id="KW-0328">Glycosyltransferase</keyword>
<dbReference type="GO" id="GO:0019856">
    <property type="term" value="P:pyrimidine nucleobase biosynthetic process"/>
    <property type="evidence" value="ECO:0007669"/>
    <property type="project" value="TreeGrafter"/>
</dbReference>
<dbReference type="InterPro" id="IPR000836">
    <property type="entry name" value="PRTase_dom"/>
</dbReference>
<sequence>MAIIARSDEHKKTGETVAKILLEIEAINFRPEEPYILTSGKASPVYIDCRKLISFNRARRTVMDLAKHQIQQDAGFEVFDYAAGGETAGIPYAAWMADQLEASMLYVRKKPKGFGRNAQIEGHMEEGKRVLLVEDLATDGGSKLNFVNALRNAGAHCNDAFVVFFYGVIPGALEELDKEGVTLHYLCNWWDVLHVAEKGDYFTPEKIAGVKEFLEDPLGWSSKHGGE</sequence>
<dbReference type="InterPro" id="IPR029057">
    <property type="entry name" value="PRTase-like"/>
</dbReference>
<feature type="binding site" description="in other chain" evidence="6">
    <location>
        <position position="109"/>
    </location>
    <ligand>
        <name>5-phospho-alpha-D-ribose 1-diphosphate</name>
        <dbReference type="ChEBI" id="CHEBI:58017"/>
        <note>ligand shared between dimeric partners</note>
    </ligand>
</feature>
<feature type="domain" description="Phosphoribosyltransferase" evidence="7">
    <location>
        <begin position="81"/>
        <end position="164"/>
    </location>
</feature>
<comment type="catalytic activity">
    <reaction evidence="6">
        <text>orotidine 5'-phosphate + diphosphate = orotate + 5-phospho-alpha-D-ribose 1-diphosphate</text>
        <dbReference type="Rhea" id="RHEA:10380"/>
        <dbReference type="ChEBI" id="CHEBI:30839"/>
        <dbReference type="ChEBI" id="CHEBI:33019"/>
        <dbReference type="ChEBI" id="CHEBI:57538"/>
        <dbReference type="ChEBI" id="CHEBI:58017"/>
        <dbReference type="EC" id="2.4.2.10"/>
    </reaction>
</comment>
<comment type="subunit">
    <text evidence="6">Homodimer.</text>
</comment>
<keyword evidence="5 6" id="KW-0665">Pyrimidine biosynthesis</keyword>
<comment type="pathway">
    <text evidence="1 6">Pyrimidine metabolism; UMP biosynthesis via de novo pathway; UMP from orotate: step 1/2.</text>
</comment>
<dbReference type="OrthoDB" id="9802134at2"/>
<dbReference type="CDD" id="cd06223">
    <property type="entry name" value="PRTases_typeI"/>
    <property type="match status" value="1"/>
</dbReference>
<reference evidence="8 9" key="1">
    <citation type="submission" date="2016-07" db="EMBL/GenBank/DDBJ databases">
        <authorList>
            <person name="Lefevre C.T."/>
        </authorList>
    </citation>
    <scope>NUCLEOTIDE SEQUENCE [LARGE SCALE GENOMIC DNA]</scope>
    <source>
        <strain evidence="8">PR1</strain>
    </source>
</reference>
<evidence type="ECO:0000256" key="6">
    <source>
        <dbReference type="HAMAP-Rule" id="MF_01208"/>
    </source>
</evidence>
<dbReference type="PANTHER" id="PTHR19278">
    <property type="entry name" value="OROTATE PHOSPHORIBOSYLTRANSFERASE"/>
    <property type="match status" value="1"/>
</dbReference>
<dbReference type="UniPathway" id="UPA00070">
    <property type="reaction ID" value="UER00119"/>
</dbReference>
<keyword evidence="6" id="KW-0460">Magnesium</keyword>
<comment type="cofactor">
    <cofactor evidence="6">
        <name>Mg(2+)</name>
        <dbReference type="ChEBI" id="CHEBI:18420"/>
    </cofactor>
</comment>
<feature type="binding site" evidence="6">
    <location>
        <position position="108"/>
    </location>
    <ligand>
        <name>5-phospho-alpha-D-ribose 1-diphosphate</name>
        <dbReference type="ChEBI" id="CHEBI:58017"/>
        <note>ligand shared between dimeric partners</note>
    </ligand>
</feature>
<dbReference type="GO" id="GO:0004588">
    <property type="term" value="F:orotate phosphoribosyltransferase activity"/>
    <property type="evidence" value="ECO:0007669"/>
    <property type="project" value="UniProtKB-UniRule"/>
</dbReference>
<feature type="binding site" description="in other chain" evidence="6">
    <location>
        <begin position="134"/>
        <end position="142"/>
    </location>
    <ligand>
        <name>5-phospho-alpha-D-ribose 1-diphosphate</name>
        <dbReference type="ChEBI" id="CHEBI:58017"/>
        <note>ligand shared between dimeric partners</note>
    </ligand>
</feature>
<dbReference type="InterPro" id="IPR004467">
    <property type="entry name" value="Or_phspho_trans_dom"/>
</dbReference>
<dbReference type="GO" id="GO:0044205">
    <property type="term" value="P:'de novo' UMP biosynthetic process"/>
    <property type="evidence" value="ECO:0007669"/>
    <property type="project" value="UniProtKB-UniRule"/>
</dbReference>
<comment type="similarity">
    <text evidence="6">Belongs to the purine/pyrimidine phosphoribosyltransferase family. PyrE subfamily.</text>
</comment>
<dbReference type="STRING" id="1867952.MTBPR1_30318"/>
<evidence type="ECO:0000313" key="9">
    <source>
        <dbReference type="Proteomes" id="UP000231658"/>
    </source>
</evidence>
<organism evidence="8 9">
    <name type="scientific">Candidatus Terasakiella magnetica</name>
    <dbReference type="NCBI Taxonomy" id="1867952"/>
    <lineage>
        <taxon>Bacteria</taxon>
        <taxon>Pseudomonadati</taxon>
        <taxon>Pseudomonadota</taxon>
        <taxon>Alphaproteobacteria</taxon>
        <taxon>Rhodospirillales</taxon>
        <taxon>Terasakiellaceae</taxon>
        <taxon>Terasakiella</taxon>
    </lineage>
</organism>
<dbReference type="EC" id="2.4.2.10" evidence="2 6"/>
<dbReference type="Gene3D" id="3.40.50.2020">
    <property type="match status" value="1"/>
</dbReference>
<evidence type="ECO:0000256" key="3">
    <source>
        <dbReference type="ARBA" id="ARBA00022676"/>
    </source>
</evidence>
<evidence type="ECO:0000256" key="5">
    <source>
        <dbReference type="ARBA" id="ARBA00022975"/>
    </source>
</evidence>
<feature type="binding site" evidence="6">
    <location>
        <position position="138"/>
    </location>
    <ligand>
        <name>orotate</name>
        <dbReference type="ChEBI" id="CHEBI:30839"/>
    </ligand>
</feature>
<evidence type="ECO:0000259" key="7">
    <source>
        <dbReference type="Pfam" id="PF00156"/>
    </source>
</evidence>
<protein>
    <recommendedName>
        <fullName evidence="2 6">Orotate phosphoribosyltransferase</fullName>
        <shortName evidence="6">OPRT</shortName>
        <shortName evidence="6">OPRTase</shortName>
        <ecNumber evidence="2 6">2.4.2.10</ecNumber>
    </recommendedName>
</protein>
<accession>A0A1C3RI56</accession>
<keyword evidence="9" id="KW-1185">Reference proteome</keyword>
<dbReference type="HAMAP" id="MF_01208">
    <property type="entry name" value="PyrE"/>
    <property type="match status" value="1"/>
</dbReference>
<evidence type="ECO:0000313" key="8">
    <source>
        <dbReference type="EMBL" id="SCA56948.1"/>
    </source>
</evidence>
<dbReference type="NCBIfam" id="TIGR00336">
    <property type="entry name" value="pyrE"/>
    <property type="match status" value="1"/>
</dbReference>
<proteinExistence type="inferred from homology"/>
<name>A0A1C3RI56_9PROT</name>
<gene>
    <name evidence="6 8" type="primary">pyrE</name>
    <name evidence="8" type="ORF">MTBPR1_30318</name>
</gene>
<dbReference type="Proteomes" id="UP000231658">
    <property type="component" value="Unassembled WGS sequence"/>
</dbReference>
<feature type="binding site" evidence="6">
    <location>
        <position position="112"/>
    </location>
    <ligand>
        <name>5-phospho-alpha-D-ribose 1-diphosphate</name>
        <dbReference type="ChEBI" id="CHEBI:58017"/>
        <note>ligand shared between dimeric partners</note>
    </ligand>
</feature>
<comment type="caution">
    <text evidence="6">Lacks conserved residue(s) required for the propagation of feature annotation.</text>
</comment>
<comment type="function">
    <text evidence="6">Catalyzes the transfer of a ribosyl phosphate group from 5-phosphoribose 1-diphosphate to orotate, leading to the formation of orotidine monophosphate (OMP).</text>
</comment>
<dbReference type="RefSeq" id="WP_069188999.1">
    <property type="nucleotide sequence ID" value="NZ_FLYE01000023.1"/>
</dbReference>
<dbReference type="NCBIfam" id="NF001729">
    <property type="entry name" value="PRK00455.1-3"/>
    <property type="match status" value="1"/>
</dbReference>
<evidence type="ECO:0000256" key="1">
    <source>
        <dbReference type="ARBA" id="ARBA00004889"/>
    </source>
</evidence>
<dbReference type="AlphaFoldDB" id="A0A1C3RI56"/>
<dbReference type="InterPro" id="IPR023031">
    <property type="entry name" value="OPRT"/>
</dbReference>
<keyword evidence="4 6" id="KW-0808">Transferase</keyword>
<evidence type="ECO:0000256" key="2">
    <source>
        <dbReference type="ARBA" id="ARBA00011971"/>
    </source>
</evidence>
<dbReference type="EMBL" id="FLYE01000023">
    <property type="protein sequence ID" value="SCA56948.1"/>
    <property type="molecule type" value="Genomic_DNA"/>
</dbReference>